<dbReference type="GO" id="GO:0003729">
    <property type="term" value="F:mRNA binding"/>
    <property type="evidence" value="ECO:0007669"/>
    <property type="project" value="TreeGrafter"/>
</dbReference>
<dbReference type="Proteomes" id="UP000799421">
    <property type="component" value="Unassembled WGS sequence"/>
</dbReference>
<keyword evidence="3" id="KW-0963">Cytoplasm</keyword>
<organism evidence="5 6">
    <name type="scientific">Piedraia hortae CBS 480.64</name>
    <dbReference type="NCBI Taxonomy" id="1314780"/>
    <lineage>
        <taxon>Eukaryota</taxon>
        <taxon>Fungi</taxon>
        <taxon>Dikarya</taxon>
        <taxon>Ascomycota</taxon>
        <taxon>Pezizomycotina</taxon>
        <taxon>Dothideomycetes</taxon>
        <taxon>Dothideomycetidae</taxon>
        <taxon>Capnodiales</taxon>
        <taxon>Piedraiaceae</taxon>
        <taxon>Piedraia</taxon>
    </lineage>
</organism>
<dbReference type="GO" id="GO:0006397">
    <property type="term" value="P:mRNA processing"/>
    <property type="evidence" value="ECO:0007669"/>
    <property type="project" value="UniProtKB-KW"/>
</dbReference>
<dbReference type="GO" id="GO:0000932">
    <property type="term" value="C:P-body"/>
    <property type="evidence" value="ECO:0007669"/>
    <property type="project" value="TreeGrafter"/>
</dbReference>
<dbReference type="Gene3D" id="2.30.29.30">
    <property type="entry name" value="Pleckstrin-homology domain (PH domain)/Phosphotyrosine-binding domain (PTB)"/>
    <property type="match status" value="1"/>
</dbReference>
<proteinExistence type="inferred from homology"/>
<dbReference type="PANTHER" id="PTHR16290">
    <property type="entry name" value="TRANSCRIPTION FACTOR SMIF DECAPPING ENZYME DCP1"/>
    <property type="match status" value="1"/>
</dbReference>
<dbReference type="EMBL" id="MU005957">
    <property type="protein sequence ID" value="KAF2864300.1"/>
    <property type="molecule type" value="Genomic_DNA"/>
</dbReference>
<name>A0A6A7CA39_9PEZI</name>
<dbReference type="InterPro" id="IPR010334">
    <property type="entry name" value="Dcp1"/>
</dbReference>
<accession>A0A6A7CA39</accession>
<evidence type="ECO:0000256" key="4">
    <source>
        <dbReference type="ARBA" id="ARBA00022664"/>
    </source>
</evidence>
<evidence type="ECO:0000313" key="5">
    <source>
        <dbReference type="EMBL" id="KAF2864300.1"/>
    </source>
</evidence>
<evidence type="ECO:0000256" key="3">
    <source>
        <dbReference type="ARBA" id="ARBA00022490"/>
    </source>
</evidence>
<dbReference type="Pfam" id="PF06058">
    <property type="entry name" value="DCP1"/>
    <property type="match status" value="1"/>
</dbReference>
<dbReference type="AlphaFoldDB" id="A0A6A7CA39"/>
<keyword evidence="4" id="KW-0507">mRNA processing</keyword>
<evidence type="ECO:0000256" key="2">
    <source>
        <dbReference type="ARBA" id="ARBA00008778"/>
    </source>
</evidence>
<dbReference type="GO" id="GO:0008047">
    <property type="term" value="F:enzyme activator activity"/>
    <property type="evidence" value="ECO:0007669"/>
    <property type="project" value="InterPro"/>
</dbReference>
<dbReference type="OrthoDB" id="440673at2759"/>
<evidence type="ECO:0000256" key="1">
    <source>
        <dbReference type="ARBA" id="ARBA00004496"/>
    </source>
</evidence>
<dbReference type="CDD" id="cd13182">
    <property type="entry name" value="EVH1-like_Dcp1"/>
    <property type="match status" value="1"/>
</dbReference>
<gene>
    <name evidence="5" type="ORF">K470DRAFT_239163</name>
</gene>
<dbReference type="InterPro" id="IPR011993">
    <property type="entry name" value="PH-like_dom_sf"/>
</dbReference>
<dbReference type="PANTHER" id="PTHR16290:SF0">
    <property type="entry name" value="DECAPPING PROTEIN 1, ISOFORM A"/>
    <property type="match status" value="1"/>
</dbReference>
<protein>
    <submittedName>
        <fullName evidence="5">PH domain-like protein</fullName>
    </submittedName>
</protein>
<reference evidence="5" key="1">
    <citation type="journal article" date="2020" name="Stud. Mycol.">
        <title>101 Dothideomycetes genomes: a test case for predicting lifestyles and emergence of pathogens.</title>
        <authorList>
            <person name="Haridas S."/>
            <person name="Albert R."/>
            <person name="Binder M."/>
            <person name="Bloem J."/>
            <person name="Labutti K."/>
            <person name="Salamov A."/>
            <person name="Andreopoulos B."/>
            <person name="Baker S."/>
            <person name="Barry K."/>
            <person name="Bills G."/>
            <person name="Bluhm B."/>
            <person name="Cannon C."/>
            <person name="Castanera R."/>
            <person name="Culley D."/>
            <person name="Daum C."/>
            <person name="Ezra D."/>
            <person name="Gonzalez J."/>
            <person name="Henrissat B."/>
            <person name="Kuo A."/>
            <person name="Liang C."/>
            <person name="Lipzen A."/>
            <person name="Lutzoni F."/>
            <person name="Magnuson J."/>
            <person name="Mondo S."/>
            <person name="Nolan M."/>
            <person name="Ohm R."/>
            <person name="Pangilinan J."/>
            <person name="Park H.-J."/>
            <person name="Ramirez L."/>
            <person name="Alfaro M."/>
            <person name="Sun H."/>
            <person name="Tritt A."/>
            <person name="Yoshinaga Y."/>
            <person name="Zwiers L.-H."/>
            <person name="Turgeon B."/>
            <person name="Goodwin S."/>
            <person name="Spatafora J."/>
            <person name="Crous P."/>
            <person name="Grigoriev I."/>
        </authorList>
    </citation>
    <scope>NUCLEOTIDE SEQUENCE</scope>
    <source>
        <strain evidence="5">CBS 480.64</strain>
    </source>
</reference>
<sequence length="161" mass="17950">MTINLNGSGAVGVQELNLGVLRRYDPSIASIIDLAPFAVVYTFSPETSTWANAGFEGTLFICQLTNGLSQVFVLNRKSLENYILPLSAVRDIDLDAQTGFIMVDIPGHEQKMVGFWIYSDDEKMLGIRDRIARTIMDCVERCKKPVEQTGQKIDLSRLFGQ</sequence>
<comment type="similarity">
    <text evidence="2">Belongs to the DCP1 family.</text>
</comment>
<dbReference type="GO" id="GO:0031087">
    <property type="term" value="P:deadenylation-independent decapping of nuclear-transcribed mRNA"/>
    <property type="evidence" value="ECO:0007669"/>
    <property type="project" value="TreeGrafter"/>
</dbReference>
<keyword evidence="6" id="KW-1185">Reference proteome</keyword>
<dbReference type="SUPFAM" id="SSF50729">
    <property type="entry name" value="PH domain-like"/>
    <property type="match status" value="1"/>
</dbReference>
<comment type="subcellular location">
    <subcellularLocation>
        <location evidence="1">Cytoplasm</location>
    </subcellularLocation>
</comment>
<evidence type="ECO:0000313" key="6">
    <source>
        <dbReference type="Proteomes" id="UP000799421"/>
    </source>
</evidence>
<dbReference type="GO" id="GO:0000290">
    <property type="term" value="P:deadenylation-dependent decapping of nuclear-transcribed mRNA"/>
    <property type="evidence" value="ECO:0007669"/>
    <property type="project" value="InterPro"/>
</dbReference>